<dbReference type="Gene3D" id="3.40.30.20">
    <property type="match status" value="1"/>
</dbReference>
<protein>
    <submittedName>
        <fullName evidence="7">FAD binding domain-containing protein</fullName>
    </submittedName>
</protein>
<dbReference type="InterPro" id="IPR036188">
    <property type="entry name" value="FAD/NAD-bd_sf"/>
</dbReference>
<keyword evidence="2" id="KW-0285">Flavoprotein</keyword>
<accession>A0ABR4KL85</accession>
<dbReference type="CDD" id="cd02979">
    <property type="entry name" value="PHOX_C"/>
    <property type="match status" value="1"/>
</dbReference>
<dbReference type="InterPro" id="IPR050641">
    <property type="entry name" value="RIFMO-like"/>
</dbReference>
<feature type="domain" description="FAD-binding" evidence="5">
    <location>
        <begin position="11"/>
        <end position="416"/>
    </location>
</feature>
<dbReference type="PANTHER" id="PTHR43004">
    <property type="entry name" value="TRK SYSTEM POTASSIUM UPTAKE PROTEIN"/>
    <property type="match status" value="1"/>
</dbReference>
<keyword evidence="8" id="KW-1185">Reference proteome</keyword>
<dbReference type="Pfam" id="PF01494">
    <property type="entry name" value="FAD_binding_3"/>
    <property type="match status" value="1"/>
</dbReference>
<keyword evidence="4" id="KW-0560">Oxidoreductase</keyword>
<dbReference type="Pfam" id="PF07976">
    <property type="entry name" value="Phe_hydrox_dim"/>
    <property type="match status" value="1"/>
</dbReference>
<dbReference type="PANTHER" id="PTHR43004:SF20">
    <property type="entry name" value="2-MONOOXYGENASE, PUTATIVE (AFU_ORTHOLOGUE AFUA_1G13660)-RELATED"/>
    <property type="match status" value="1"/>
</dbReference>
<comment type="similarity">
    <text evidence="1">Belongs to the PheA/TfdB FAD monooxygenase family.</text>
</comment>
<proteinExistence type="inferred from homology"/>
<dbReference type="SUPFAM" id="SSF54373">
    <property type="entry name" value="FAD-linked reductases, C-terminal domain"/>
    <property type="match status" value="1"/>
</dbReference>
<dbReference type="PRINTS" id="PR00420">
    <property type="entry name" value="RNGMNOXGNASE"/>
</dbReference>
<feature type="domain" description="Phenol hydroxylase-like C-terminal dimerisation" evidence="6">
    <location>
        <begin position="459"/>
        <end position="659"/>
    </location>
</feature>
<evidence type="ECO:0000259" key="5">
    <source>
        <dbReference type="Pfam" id="PF01494"/>
    </source>
</evidence>
<evidence type="ECO:0000256" key="4">
    <source>
        <dbReference type="ARBA" id="ARBA00023002"/>
    </source>
</evidence>
<dbReference type="Gene3D" id="3.50.50.60">
    <property type="entry name" value="FAD/NAD(P)-binding domain"/>
    <property type="match status" value="1"/>
</dbReference>
<organism evidence="7 8">
    <name type="scientific">Aspergillus pseudoustus</name>
    <dbReference type="NCBI Taxonomy" id="1810923"/>
    <lineage>
        <taxon>Eukaryota</taxon>
        <taxon>Fungi</taxon>
        <taxon>Dikarya</taxon>
        <taxon>Ascomycota</taxon>
        <taxon>Pezizomycotina</taxon>
        <taxon>Eurotiomycetes</taxon>
        <taxon>Eurotiomycetidae</taxon>
        <taxon>Eurotiales</taxon>
        <taxon>Aspergillaceae</taxon>
        <taxon>Aspergillus</taxon>
        <taxon>Aspergillus subgen. Nidulantes</taxon>
    </lineage>
</organism>
<keyword evidence="3" id="KW-0274">FAD</keyword>
<gene>
    <name evidence="7" type="ORF">BJY01DRAFT_104141</name>
</gene>
<dbReference type="EMBL" id="JBFXLU010000027">
    <property type="protein sequence ID" value="KAL2851983.1"/>
    <property type="molecule type" value="Genomic_DNA"/>
</dbReference>
<evidence type="ECO:0000256" key="3">
    <source>
        <dbReference type="ARBA" id="ARBA00022827"/>
    </source>
</evidence>
<dbReference type="InterPro" id="IPR038220">
    <property type="entry name" value="PHOX_C_sf"/>
</dbReference>
<dbReference type="InterPro" id="IPR036249">
    <property type="entry name" value="Thioredoxin-like_sf"/>
</dbReference>
<dbReference type="Proteomes" id="UP001610446">
    <property type="component" value="Unassembled WGS sequence"/>
</dbReference>
<dbReference type="SUPFAM" id="SSF51905">
    <property type="entry name" value="FAD/NAD(P)-binding domain"/>
    <property type="match status" value="1"/>
</dbReference>
<dbReference type="InterPro" id="IPR002938">
    <property type="entry name" value="FAD-bd"/>
</dbReference>
<reference evidence="7 8" key="1">
    <citation type="submission" date="2024-07" db="EMBL/GenBank/DDBJ databases">
        <title>Section-level genome sequencing and comparative genomics of Aspergillus sections Usti and Cavernicolus.</title>
        <authorList>
            <consortium name="Lawrence Berkeley National Laboratory"/>
            <person name="Nybo J.L."/>
            <person name="Vesth T.C."/>
            <person name="Theobald S."/>
            <person name="Frisvad J.C."/>
            <person name="Larsen T.O."/>
            <person name="Kjaerboelling I."/>
            <person name="Rothschild-Mancinelli K."/>
            <person name="Lyhne E.K."/>
            <person name="Kogle M.E."/>
            <person name="Barry K."/>
            <person name="Clum A."/>
            <person name="Na H."/>
            <person name="Ledsgaard L."/>
            <person name="Lin J."/>
            <person name="Lipzen A."/>
            <person name="Kuo A."/>
            <person name="Riley R."/>
            <person name="Mondo S."/>
            <person name="Labutti K."/>
            <person name="Haridas S."/>
            <person name="Pangalinan J."/>
            <person name="Salamov A.A."/>
            <person name="Simmons B.A."/>
            <person name="Magnuson J.K."/>
            <person name="Chen J."/>
            <person name="Drula E."/>
            <person name="Henrissat B."/>
            <person name="Wiebenga A."/>
            <person name="Lubbers R.J."/>
            <person name="Gomes A.C."/>
            <person name="Makela M.R."/>
            <person name="Stajich J."/>
            <person name="Grigoriev I.V."/>
            <person name="Mortensen U.H."/>
            <person name="De Vries R.P."/>
            <person name="Baker S.E."/>
            <person name="Andersen M.R."/>
        </authorList>
    </citation>
    <scope>NUCLEOTIDE SEQUENCE [LARGE SCALE GENOMIC DNA]</scope>
    <source>
        <strain evidence="7 8">CBS 123904</strain>
    </source>
</reference>
<dbReference type="SUPFAM" id="SSF52833">
    <property type="entry name" value="Thioredoxin-like"/>
    <property type="match status" value="1"/>
</dbReference>
<name>A0ABR4KL85_9EURO</name>
<dbReference type="Gene3D" id="3.30.9.10">
    <property type="entry name" value="D-Amino Acid Oxidase, subunit A, domain 2"/>
    <property type="match status" value="1"/>
</dbReference>
<evidence type="ECO:0000256" key="1">
    <source>
        <dbReference type="ARBA" id="ARBA00007801"/>
    </source>
</evidence>
<comment type="caution">
    <text evidence="7">The sequence shown here is derived from an EMBL/GenBank/DDBJ whole genome shotgun (WGS) entry which is preliminary data.</text>
</comment>
<evidence type="ECO:0000313" key="7">
    <source>
        <dbReference type="EMBL" id="KAL2851983.1"/>
    </source>
</evidence>
<dbReference type="InterPro" id="IPR012941">
    <property type="entry name" value="Phe_hydrox_C_dim_dom"/>
</dbReference>
<evidence type="ECO:0000259" key="6">
    <source>
        <dbReference type="Pfam" id="PF07976"/>
    </source>
</evidence>
<evidence type="ECO:0000256" key="2">
    <source>
        <dbReference type="ARBA" id="ARBA00022630"/>
    </source>
</evidence>
<evidence type="ECO:0000313" key="8">
    <source>
        <dbReference type="Proteomes" id="UP001610446"/>
    </source>
</evidence>
<sequence>MGSIGEDTSHVDVLIVGAGPAGLMMAAWLAKCGVKTRIVDKRGTKVFNGQADGLQCRTLEILDSFGFGDRAWKEANHMLEICLWNPDSSGVIQRSARIPDTIPGISRFQQVVLHQGRIERFFLDFMEANGDLHVERGVLPTKLELDESLVESPGAYPVTVHLRHLSEAEVTPKQTGTAVNGSAIQDGLFRSNLAADDTDELINSSALDARANTEEVVKAKYMLGADGAHSWVRQQLGFALEGESTDYIWGVLDIVPITDFPDIRMRCAIHSAESGSVMVIPRENKLVRLYIQLTTTAYNGGKRADRSKVNPDVIIQAAQKIMAPYKITYRRLDWWTAYQIGQRVGTQFSKHERIFLAGDAVHTHSPKAGQGMNVSMQDSYNLGWKIANVVKGLADRSILKTYESERRKIAQDLIAFDHRFSRLFSGRPARDIMDEEGISMDTFKEAFEKGNMFASGIAVDYCSSVIVAKDSKSNSVVSTQELAPEVKLGKRMPSVKFLSQADARPWHLQERLPSNGRWRIMVFAGDVTKPLQKEKIEKLGAAFGSKTSFLHRYTPAGARYDSVIEVITVHVAPRNQVDIFDFPEIFRPYDEIDGWDYEKIFVDDLSYHEGHGKLYETFGIDPEKGCLVVLRPDQYVSYVGPLEDYDAVDRLFSGFMIAQ</sequence>